<dbReference type="EMBL" id="BDJK01000020">
    <property type="protein sequence ID" value="GAV22929.1"/>
    <property type="molecule type" value="Genomic_DNA"/>
</dbReference>
<dbReference type="Pfam" id="PF13556">
    <property type="entry name" value="HTH_30"/>
    <property type="match status" value="1"/>
</dbReference>
<name>A0A1L8CVQ5_9THEO</name>
<dbReference type="AlphaFoldDB" id="A0A1L8CVQ5"/>
<dbReference type="PANTHER" id="PTHR33744">
    <property type="entry name" value="CARBOHYDRATE DIACID REGULATOR"/>
    <property type="match status" value="1"/>
</dbReference>
<proteinExistence type="predicted"/>
<dbReference type="OrthoDB" id="143422at2"/>
<dbReference type="InterPro" id="IPR042070">
    <property type="entry name" value="PucR_C-HTH_sf"/>
</dbReference>
<reference evidence="3" key="1">
    <citation type="submission" date="2016-12" db="EMBL/GenBank/DDBJ databases">
        <title>Draft Genome Sequences od Carboxydothermus pertinax and islandicus, Hydrogenogenic Carboxydotrophic Bacteria.</title>
        <authorList>
            <person name="Fukuyama Y."/>
            <person name="Ohmae K."/>
            <person name="Yoneda Y."/>
            <person name="Yoshida T."/>
            <person name="Sako Y."/>
        </authorList>
    </citation>
    <scope>NUCLEOTIDE SEQUENCE [LARGE SCALE GENOMIC DNA]</scope>
    <source>
        <strain evidence="3">Ug1</strain>
    </source>
</reference>
<protein>
    <recommendedName>
        <fullName evidence="1">PucR C-terminal helix-turn-helix domain-containing protein</fullName>
    </recommendedName>
</protein>
<evidence type="ECO:0000313" key="2">
    <source>
        <dbReference type="EMBL" id="GAV22929.1"/>
    </source>
</evidence>
<comment type="caution">
    <text evidence="2">The sequence shown here is derived from an EMBL/GenBank/DDBJ whole genome shotgun (WGS) entry which is preliminary data.</text>
</comment>
<keyword evidence="3" id="KW-1185">Reference proteome</keyword>
<dbReference type="Gene3D" id="1.10.10.2840">
    <property type="entry name" value="PucR C-terminal helix-turn-helix domain"/>
    <property type="match status" value="1"/>
</dbReference>
<dbReference type="PANTHER" id="PTHR33744:SF1">
    <property type="entry name" value="DNA-BINDING TRANSCRIPTIONAL ACTIVATOR ADER"/>
    <property type="match status" value="1"/>
</dbReference>
<dbReference type="InterPro" id="IPR025736">
    <property type="entry name" value="PucR_C-HTH_dom"/>
</dbReference>
<sequence length="502" mass="58220">MTFHEVVEMLAKKFTIETHLSETSPEVKDFKLVSETETSWDENTIYIGNLNKINSLPPNPIMLICSTEKISLPKGSNYIIVREHELAEIFNEVKNIIFDDLTEANKLIELATMALKGKSLPSLINFAASHLGNALVLIDASQRVLAYSTNFEIVDPLWKQNVSRGYCSYEFIQKVRASKDMTEWSKYGSDTQIITLAGDKQPKLVTRITQEEHVVGALIMIEHHTPLQSYHFKQLPIVGRILFDVFFRESGGGTFNRSLYSTLLFKLLDESDLQDTYEQINTLDIHFPAKMHIVVARFVQNINNRYLKYTFSLELERIFPKGYAVIYKGYIGILVPNVDKNHLLELTKLAQKENVSIGISWPFYNIREFKQQFYQAVAAIKHAEKLGLTKQVFSYSDFHFFDFLNNYIGKMPLENYCHPALTILKEYDNKNHTELYLTLKTYFECNKNLKLTSEKLFIHKNTLVYRLKRIQDLIQLDLDELPVVLSLLLSFQIDTYVQNRLY</sequence>
<dbReference type="Proteomes" id="UP000187485">
    <property type="component" value="Unassembled WGS sequence"/>
</dbReference>
<dbReference type="STRING" id="870242.cpu_14390"/>
<evidence type="ECO:0000259" key="1">
    <source>
        <dbReference type="Pfam" id="PF13556"/>
    </source>
</evidence>
<organism evidence="2 3">
    <name type="scientific">Carboxydothermus pertinax</name>
    <dbReference type="NCBI Taxonomy" id="870242"/>
    <lineage>
        <taxon>Bacteria</taxon>
        <taxon>Bacillati</taxon>
        <taxon>Bacillota</taxon>
        <taxon>Clostridia</taxon>
        <taxon>Thermoanaerobacterales</taxon>
        <taxon>Thermoanaerobacteraceae</taxon>
        <taxon>Carboxydothermus</taxon>
    </lineage>
</organism>
<dbReference type="RefSeq" id="WP_075859378.1">
    <property type="nucleotide sequence ID" value="NZ_BDJK01000020.1"/>
</dbReference>
<accession>A0A1L8CVQ5</accession>
<dbReference type="InterPro" id="IPR051448">
    <property type="entry name" value="CdaR-like_regulators"/>
</dbReference>
<evidence type="ECO:0000313" key="3">
    <source>
        <dbReference type="Proteomes" id="UP000187485"/>
    </source>
</evidence>
<gene>
    <name evidence="2" type="ORF">cpu_14390</name>
</gene>
<feature type="domain" description="PucR C-terminal helix-turn-helix" evidence="1">
    <location>
        <begin position="437"/>
        <end position="492"/>
    </location>
</feature>